<dbReference type="SMART" id="SM00409">
    <property type="entry name" value="IG"/>
    <property type="match status" value="2"/>
</dbReference>
<dbReference type="Pfam" id="PF00041">
    <property type="entry name" value="fn3"/>
    <property type="match status" value="3"/>
</dbReference>
<dbReference type="GO" id="GO:0045214">
    <property type="term" value="P:sarcomere organization"/>
    <property type="evidence" value="ECO:0007669"/>
    <property type="project" value="TreeGrafter"/>
</dbReference>
<feature type="domain" description="Fibronectin type-III" evidence="4">
    <location>
        <begin position="174"/>
        <end position="268"/>
    </location>
</feature>
<evidence type="ECO:0000313" key="5">
    <source>
        <dbReference type="Ensembl" id="ENSHHUP00000053773.1"/>
    </source>
</evidence>
<dbReference type="Gene3D" id="2.60.40.10">
    <property type="entry name" value="Immunoglobulins"/>
    <property type="match status" value="5"/>
</dbReference>
<dbReference type="GO" id="GO:0048738">
    <property type="term" value="P:cardiac muscle tissue development"/>
    <property type="evidence" value="ECO:0007669"/>
    <property type="project" value="TreeGrafter"/>
</dbReference>
<feature type="domain" description="Ig-like" evidence="3">
    <location>
        <begin position="370"/>
        <end position="451"/>
    </location>
</feature>
<dbReference type="AlphaFoldDB" id="A0A4W5NV84"/>
<dbReference type="InterPro" id="IPR013098">
    <property type="entry name" value="Ig_I-set"/>
</dbReference>
<dbReference type="PROSITE" id="PS50853">
    <property type="entry name" value="FN3"/>
    <property type="match status" value="3"/>
</dbReference>
<sequence length="451" mass="49915">MYDGGADVVGYVVEVLEEGTEQWYRATQKTLKTNSFVATGLQSNKKYSFRVAGVNSNGTGEFSEPSVEIEPVEKLSIPDLELPDDLKKIVCLRAGNTLRLFVNVTGRPAPVLTWRKPGVDLQSRGFIDTTDSYTQLIVEKVHRYDAGKYTIEAENPSGKKSATILVKVYDTPGPPGSVRVKDYTKESVVITWDVPTIDGGAPVNNYIIEKREASMKSYKTVTTECRKTLFRITGLEESVHYFFRVLPENIYGVGEPCEIPESVLVCEVPSLPQDLHVVDIGKSSAILNWERPLHDGGSRLTGYVIEANIVGSDRWSAVATVKQSMSQHTITGLTEKETYLFRIRATNSRGVSEPREITGPVVIQEQLLAPYIDLTGIPQKVVHVPAGKPIDLNIPIKARPAPVCTWSFNGAKMKDSLDRIKIESNGKYTKLTVRETTIDDTGSYTLQVKNS</sequence>
<dbReference type="STRING" id="62062.ENSHHUP00000053773"/>
<dbReference type="PROSITE" id="PS50835">
    <property type="entry name" value="IG_LIKE"/>
    <property type="match status" value="2"/>
</dbReference>
<keyword evidence="2" id="KW-0393">Immunoglobulin domain</keyword>
<dbReference type="Ensembl" id="ENSHHUT00000055644.1">
    <property type="protein sequence ID" value="ENSHHUP00000053773.1"/>
    <property type="gene ID" value="ENSHHUG00000032290.1"/>
</dbReference>
<reference evidence="5" key="3">
    <citation type="submission" date="2025-09" db="UniProtKB">
        <authorList>
            <consortium name="Ensembl"/>
        </authorList>
    </citation>
    <scope>IDENTIFICATION</scope>
</reference>
<dbReference type="FunFam" id="2.60.40.10:FF:000112">
    <property type="entry name" value="Titin a"/>
    <property type="match status" value="1"/>
</dbReference>
<feature type="domain" description="Fibronectin type-III" evidence="4">
    <location>
        <begin position="1"/>
        <end position="74"/>
    </location>
</feature>
<dbReference type="InterPro" id="IPR036116">
    <property type="entry name" value="FN3_sf"/>
</dbReference>
<dbReference type="PANTHER" id="PTHR14340">
    <property type="entry name" value="MICROFIBRIL-ASSOCIATED GLYCOPROTEIN 3"/>
    <property type="match status" value="1"/>
</dbReference>
<evidence type="ECO:0000259" key="4">
    <source>
        <dbReference type="PROSITE" id="PS50853"/>
    </source>
</evidence>
<evidence type="ECO:0000256" key="2">
    <source>
        <dbReference type="ARBA" id="ARBA00023319"/>
    </source>
</evidence>
<evidence type="ECO:0000313" key="6">
    <source>
        <dbReference type="Proteomes" id="UP000314982"/>
    </source>
</evidence>
<name>A0A4W5NV84_9TELE</name>
<dbReference type="SUPFAM" id="SSF49265">
    <property type="entry name" value="Fibronectin type III"/>
    <property type="match status" value="2"/>
</dbReference>
<dbReference type="InterPro" id="IPR003961">
    <property type="entry name" value="FN3_dom"/>
</dbReference>
<dbReference type="FunFam" id="2.60.40.10:FF:000031">
    <property type="entry name" value="Myosin-binding protein C, slow type"/>
    <property type="match status" value="1"/>
</dbReference>
<dbReference type="PANTHER" id="PTHR14340:SF13">
    <property type="entry name" value="TITIN"/>
    <property type="match status" value="1"/>
</dbReference>
<protein>
    <recommendedName>
        <fullName evidence="7">Titin</fullName>
    </recommendedName>
</protein>
<dbReference type="InterPro" id="IPR013783">
    <property type="entry name" value="Ig-like_fold"/>
</dbReference>
<dbReference type="CDD" id="cd05748">
    <property type="entry name" value="Ig_Titin_like"/>
    <property type="match status" value="1"/>
</dbReference>
<accession>A0A4W5NV84</accession>
<dbReference type="Pfam" id="PF07679">
    <property type="entry name" value="I-set"/>
    <property type="match status" value="2"/>
</dbReference>
<keyword evidence="1" id="KW-0677">Repeat</keyword>
<dbReference type="Proteomes" id="UP000314982">
    <property type="component" value="Unassembled WGS sequence"/>
</dbReference>
<feature type="domain" description="Ig-like" evidence="3">
    <location>
        <begin position="65"/>
        <end position="163"/>
    </location>
</feature>
<evidence type="ECO:0000259" key="3">
    <source>
        <dbReference type="PROSITE" id="PS50835"/>
    </source>
</evidence>
<feature type="domain" description="Fibronectin type-III" evidence="4">
    <location>
        <begin position="271"/>
        <end position="366"/>
    </location>
</feature>
<dbReference type="GO" id="GO:0031430">
    <property type="term" value="C:M band"/>
    <property type="evidence" value="ECO:0007669"/>
    <property type="project" value="TreeGrafter"/>
</dbReference>
<dbReference type="InterPro" id="IPR003599">
    <property type="entry name" value="Ig_sub"/>
</dbReference>
<keyword evidence="6" id="KW-1185">Reference proteome</keyword>
<dbReference type="InterPro" id="IPR036179">
    <property type="entry name" value="Ig-like_dom_sf"/>
</dbReference>
<evidence type="ECO:0008006" key="7">
    <source>
        <dbReference type="Google" id="ProtNLM"/>
    </source>
</evidence>
<dbReference type="SMART" id="SM00060">
    <property type="entry name" value="FN3"/>
    <property type="match status" value="3"/>
</dbReference>
<dbReference type="InterPro" id="IPR007110">
    <property type="entry name" value="Ig-like_dom"/>
</dbReference>
<dbReference type="GeneTree" id="ENSGT01110000267173"/>
<proteinExistence type="predicted"/>
<reference evidence="6" key="1">
    <citation type="submission" date="2018-06" db="EMBL/GenBank/DDBJ databases">
        <title>Genome assembly of Danube salmon.</title>
        <authorList>
            <person name="Macqueen D.J."/>
            <person name="Gundappa M.K."/>
        </authorList>
    </citation>
    <scope>NUCLEOTIDE SEQUENCE [LARGE SCALE GENOMIC DNA]</scope>
</reference>
<dbReference type="PRINTS" id="PR00014">
    <property type="entry name" value="FNTYPEIII"/>
</dbReference>
<evidence type="ECO:0000256" key="1">
    <source>
        <dbReference type="ARBA" id="ARBA00022737"/>
    </source>
</evidence>
<organism evidence="5 6">
    <name type="scientific">Hucho hucho</name>
    <name type="common">huchen</name>
    <dbReference type="NCBI Taxonomy" id="62062"/>
    <lineage>
        <taxon>Eukaryota</taxon>
        <taxon>Metazoa</taxon>
        <taxon>Chordata</taxon>
        <taxon>Craniata</taxon>
        <taxon>Vertebrata</taxon>
        <taxon>Euteleostomi</taxon>
        <taxon>Actinopterygii</taxon>
        <taxon>Neopterygii</taxon>
        <taxon>Teleostei</taxon>
        <taxon>Protacanthopterygii</taxon>
        <taxon>Salmoniformes</taxon>
        <taxon>Salmonidae</taxon>
        <taxon>Salmoninae</taxon>
        <taxon>Hucho</taxon>
    </lineage>
</organism>
<dbReference type="FunFam" id="2.60.40.10:FF:000002">
    <property type="entry name" value="Titin a"/>
    <property type="match status" value="1"/>
</dbReference>
<dbReference type="CDD" id="cd00063">
    <property type="entry name" value="FN3"/>
    <property type="match status" value="3"/>
</dbReference>
<dbReference type="SUPFAM" id="SSF48726">
    <property type="entry name" value="Immunoglobulin"/>
    <property type="match status" value="2"/>
</dbReference>
<reference evidence="5" key="2">
    <citation type="submission" date="2025-08" db="UniProtKB">
        <authorList>
            <consortium name="Ensembl"/>
        </authorList>
    </citation>
    <scope>IDENTIFICATION</scope>
</reference>
<dbReference type="GO" id="GO:0008307">
    <property type="term" value="F:structural constituent of muscle"/>
    <property type="evidence" value="ECO:0007669"/>
    <property type="project" value="TreeGrafter"/>
</dbReference>
<dbReference type="FunFam" id="2.60.40.10:FF:000003">
    <property type="entry name" value="Titin isoform E"/>
    <property type="match status" value="1"/>
</dbReference>